<evidence type="ECO:0000256" key="3">
    <source>
        <dbReference type="ARBA" id="ARBA00023157"/>
    </source>
</evidence>
<sequence length="211" mass="23572">MGIRSSDSKWSRNSLLEGNACWLLSRADSSAPRSVSRLKRKRRGITMQHKHCNECHCGNNYDYDKHGHRPKDCTLGCQGNTAETCGGHWRLQLYSDINECEVGEEGYDNDCHNCNNTKGSHTCSCNRGYKLSSNGKSCIDVNECDGVNGTDYNQECHHCQNAEPGYTCECNDGYEADNSNLEGTCVAVFNVAQLDAIWTFEVRRDACMDVC</sequence>
<evidence type="ECO:0000313" key="6">
    <source>
        <dbReference type="EnsemblMetazoa" id="CapteP190050"/>
    </source>
</evidence>
<dbReference type="Pfam" id="PF12662">
    <property type="entry name" value="cEGF"/>
    <property type="match status" value="1"/>
</dbReference>
<organism evidence="5">
    <name type="scientific">Capitella teleta</name>
    <name type="common">Polychaete worm</name>
    <dbReference type="NCBI Taxonomy" id="283909"/>
    <lineage>
        <taxon>Eukaryota</taxon>
        <taxon>Metazoa</taxon>
        <taxon>Spiralia</taxon>
        <taxon>Lophotrochozoa</taxon>
        <taxon>Annelida</taxon>
        <taxon>Polychaeta</taxon>
        <taxon>Sedentaria</taxon>
        <taxon>Scolecida</taxon>
        <taxon>Capitellidae</taxon>
        <taxon>Capitella</taxon>
    </lineage>
</organism>
<dbReference type="InterPro" id="IPR000742">
    <property type="entry name" value="EGF"/>
</dbReference>
<proteinExistence type="predicted"/>
<dbReference type="InterPro" id="IPR001881">
    <property type="entry name" value="EGF-like_Ca-bd_dom"/>
</dbReference>
<reference evidence="7" key="1">
    <citation type="submission" date="2012-12" db="EMBL/GenBank/DDBJ databases">
        <authorList>
            <person name="Hellsten U."/>
            <person name="Grimwood J."/>
            <person name="Chapman J.A."/>
            <person name="Shapiro H."/>
            <person name="Aerts A."/>
            <person name="Otillar R.P."/>
            <person name="Terry A.Y."/>
            <person name="Boore J.L."/>
            <person name="Simakov O."/>
            <person name="Marletaz F."/>
            <person name="Cho S.-J."/>
            <person name="Edsinger-Gonzales E."/>
            <person name="Havlak P."/>
            <person name="Kuo D.-H."/>
            <person name="Larsson T."/>
            <person name="Lv J."/>
            <person name="Arendt D."/>
            <person name="Savage R."/>
            <person name="Osoegawa K."/>
            <person name="de Jong P."/>
            <person name="Lindberg D.R."/>
            <person name="Seaver E.C."/>
            <person name="Weisblat D.A."/>
            <person name="Putnam N.H."/>
            <person name="Grigoriev I.V."/>
            <person name="Rokhsar D.S."/>
        </authorList>
    </citation>
    <scope>NUCLEOTIDE SEQUENCE</scope>
    <source>
        <strain evidence="7">I ESC-2004</strain>
    </source>
</reference>
<dbReference type="HOGENOM" id="CLU_1305899_0_0_1"/>
<keyword evidence="1" id="KW-0245">EGF-like domain</keyword>
<dbReference type="STRING" id="283909.R7V5Z6"/>
<dbReference type="GO" id="GO:0005509">
    <property type="term" value="F:calcium ion binding"/>
    <property type="evidence" value="ECO:0007669"/>
    <property type="project" value="InterPro"/>
</dbReference>
<dbReference type="InterPro" id="IPR026823">
    <property type="entry name" value="cEGF"/>
</dbReference>
<keyword evidence="2" id="KW-0677">Repeat</keyword>
<evidence type="ECO:0000259" key="4">
    <source>
        <dbReference type="PROSITE" id="PS01186"/>
    </source>
</evidence>
<dbReference type="InterPro" id="IPR050751">
    <property type="entry name" value="ECM_structural_protein"/>
</dbReference>
<dbReference type="PANTHER" id="PTHR24034">
    <property type="entry name" value="EGF-LIKE DOMAIN-CONTAINING PROTEIN"/>
    <property type="match status" value="1"/>
</dbReference>
<dbReference type="InterPro" id="IPR000152">
    <property type="entry name" value="EGF-type_Asp/Asn_hydroxyl_site"/>
</dbReference>
<evidence type="ECO:0000256" key="1">
    <source>
        <dbReference type="ARBA" id="ARBA00022536"/>
    </source>
</evidence>
<dbReference type="SMART" id="SM00181">
    <property type="entry name" value="EGF"/>
    <property type="match status" value="2"/>
</dbReference>
<dbReference type="SMART" id="SM00179">
    <property type="entry name" value="EGF_CA"/>
    <property type="match status" value="2"/>
</dbReference>
<feature type="domain" description="EGF-like" evidence="4">
    <location>
        <begin position="123"/>
        <end position="138"/>
    </location>
</feature>
<accession>R7V5Z6</accession>
<dbReference type="PROSITE" id="PS01186">
    <property type="entry name" value="EGF_2"/>
    <property type="match status" value="1"/>
</dbReference>
<evidence type="ECO:0000313" key="5">
    <source>
        <dbReference type="EMBL" id="ELU14004.1"/>
    </source>
</evidence>
<evidence type="ECO:0000313" key="7">
    <source>
        <dbReference type="Proteomes" id="UP000014760"/>
    </source>
</evidence>
<protein>
    <recommendedName>
        <fullName evidence="4">EGF-like domain-containing protein</fullName>
    </recommendedName>
</protein>
<dbReference type="PROSITE" id="PS00010">
    <property type="entry name" value="ASX_HYDROXYL"/>
    <property type="match status" value="1"/>
</dbReference>
<dbReference type="EMBL" id="AMQN01018742">
    <property type="status" value="NOT_ANNOTATED_CDS"/>
    <property type="molecule type" value="Genomic_DNA"/>
</dbReference>
<dbReference type="EnsemblMetazoa" id="CapteT190050">
    <property type="protein sequence ID" value="CapteP190050"/>
    <property type="gene ID" value="CapteG190050"/>
</dbReference>
<dbReference type="PANTHER" id="PTHR24034:SF89">
    <property type="entry name" value="COMPLEMENT COMPONENT C1Q RECEPTOR"/>
    <property type="match status" value="1"/>
</dbReference>
<gene>
    <name evidence="5" type="ORF">CAPTEDRAFT_190050</name>
</gene>
<dbReference type="AlphaFoldDB" id="R7V5Z6"/>
<keyword evidence="7" id="KW-1185">Reference proteome</keyword>
<name>R7V5Z6_CAPTE</name>
<dbReference type="OMA" id="VIPCRGL"/>
<reference evidence="5 7" key="2">
    <citation type="journal article" date="2013" name="Nature">
        <title>Insights into bilaterian evolution from three spiralian genomes.</title>
        <authorList>
            <person name="Simakov O."/>
            <person name="Marletaz F."/>
            <person name="Cho S.J."/>
            <person name="Edsinger-Gonzales E."/>
            <person name="Havlak P."/>
            <person name="Hellsten U."/>
            <person name="Kuo D.H."/>
            <person name="Larsson T."/>
            <person name="Lv J."/>
            <person name="Arendt D."/>
            <person name="Savage R."/>
            <person name="Osoegawa K."/>
            <person name="de Jong P."/>
            <person name="Grimwood J."/>
            <person name="Chapman J.A."/>
            <person name="Shapiro H."/>
            <person name="Aerts A."/>
            <person name="Otillar R.P."/>
            <person name="Terry A.Y."/>
            <person name="Boore J.L."/>
            <person name="Grigoriev I.V."/>
            <person name="Lindberg D.R."/>
            <person name="Seaver E.C."/>
            <person name="Weisblat D.A."/>
            <person name="Putnam N.H."/>
            <person name="Rokhsar D.S."/>
        </authorList>
    </citation>
    <scope>NUCLEOTIDE SEQUENCE</scope>
    <source>
        <strain evidence="5 7">I ESC-2004</strain>
    </source>
</reference>
<dbReference type="EMBL" id="AMQN01018743">
    <property type="status" value="NOT_ANNOTATED_CDS"/>
    <property type="molecule type" value="Genomic_DNA"/>
</dbReference>
<evidence type="ECO:0000256" key="2">
    <source>
        <dbReference type="ARBA" id="ARBA00022737"/>
    </source>
</evidence>
<keyword evidence="3" id="KW-1015">Disulfide bond</keyword>
<reference evidence="6" key="3">
    <citation type="submission" date="2015-06" db="UniProtKB">
        <authorList>
            <consortium name="EnsemblMetazoa"/>
        </authorList>
    </citation>
    <scope>IDENTIFICATION</scope>
</reference>
<dbReference type="SUPFAM" id="SSF57196">
    <property type="entry name" value="EGF/Laminin"/>
    <property type="match status" value="1"/>
</dbReference>
<dbReference type="EMBL" id="KB294840">
    <property type="protein sequence ID" value="ELU14004.1"/>
    <property type="molecule type" value="Genomic_DNA"/>
</dbReference>
<dbReference type="Gene3D" id="2.10.25.10">
    <property type="entry name" value="Laminin"/>
    <property type="match status" value="1"/>
</dbReference>
<dbReference type="Proteomes" id="UP000014760">
    <property type="component" value="Unassembled WGS sequence"/>
</dbReference>